<reference evidence="1 2" key="1">
    <citation type="submission" date="2021-03" db="EMBL/GenBank/DDBJ databases">
        <title>Assistant Professor.</title>
        <authorList>
            <person name="Huq M.A."/>
        </authorList>
    </citation>
    <scope>NUCLEOTIDE SEQUENCE [LARGE SCALE GENOMIC DNA]</scope>
    <source>
        <strain evidence="1 2">MAH-29</strain>
    </source>
</reference>
<keyword evidence="2" id="KW-1185">Reference proteome</keyword>
<dbReference type="Pfam" id="PF10008">
    <property type="entry name" value="DUF2251"/>
    <property type="match status" value="1"/>
</dbReference>
<dbReference type="Proteomes" id="UP000677244">
    <property type="component" value="Unassembled WGS sequence"/>
</dbReference>
<evidence type="ECO:0000313" key="1">
    <source>
        <dbReference type="EMBL" id="MBO9199891.1"/>
    </source>
</evidence>
<dbReference type="EMBL" id="JAGHKO010000001">
    <property type="protein sequence ID" value="MBO9199891.1"/>
    <property type="molecule type" value="Genomic_DNA"/>
</dbReference>
<organism evidence="1 2">
    <name type="scientific">Niastella soli</name>
    <dbReference type="NCBI Taxonomy" id="2821487"/>
    <lineage>
        <taxon>Bacteria</taxon>
        <taxon>Pseudomonadati</taxon>
        <taxon>Bacteroidota</taxon>
        <taxon>Chitinophagia</taxon>
        <taxon>Chitinophagales</taxon>
        <taxon>Chitinophagaceae</taxon>
        <taxon>Niastella</taxon>
    </lineage>
</organism>
<protein>
    <submittedName>
        <fullName evidence="1">DUF2251 domain-containing protein</fullName>
    </submittedName>
</protein>
<accession>A0ABS3YPR5</accession>
<name>A0ABS3YPR5_9BACT</name>
<dbReference type="RefSeq" id="WP_209137944.1">
    <property type="nucleotide sequence ID" value="NZ_JAGHKO010000001.1"/>
</dbReference>
<sequence length="135" mass="15637">MNGYLLREQVYIAGEATFIDCTNDINKFAVVFEDDTDTGYFYAYALDAEGRQLVLDALHIYNIEEVPVEQRKGIIRIIWSKDWQCCALVINNYCHAIFDFKNQGGYCRNEFPPPNDFWTKGERALTNEMVAALFK</sequence>
<dbReference type="InterPro" id="IPR014449">
    <property type="entry name" value="UCP007050_HI0931"/>
</dbReference>
<evidence type="ECO:0000313" key="2">
    <source>
        <dbReference type="Proteomes" id="UP000677244"/>
    </source>
</evidence>
<proteinExistence type="predicted"/>
<comment type="caution">
    <text evidence="1">The sequence shown here is derived from an EMBL/GenBank/DDBJ whole genome shotgun (WGS) entry which is preliminary data.</text>
</comment>
<gene>
    <name evidence="1" type="ORF">J7I42_06420</name>
</gene>